<dbReference type="Gene3D" id="3.40.50.300">
    <property type="entry name" value="P-loop containing nucleotide triphosphate hydrolases"/>
    <property type="match status" value="1"/>
</dbReference>
<dbReference type="FunFam" id="1.10.8.430:FF:000003">
    <property type="entry name" value="Probable disease resistance protein At5g66910"/>
    <property type="match status" value="1"/>
</dbReference>
<evidence type="ECO:0000256" key="2">
    <source>
        <dbReference type="ARBA" id="ARBA00022741"/>
    </source>
</evidence>
<evidence type="ECO:0000313" key="9">
    <source>
        <dbReference type="Proteomes" id="UP000006882"/>
    </source>
</evidence>
<evidence type="ECO:0000313" key="8">
    <source>
        <dbReference type="EMBL" id="ONI26819.1"/>
    </source>
</evidence>
<feature type="domain" description="Disease resistance R13L4/SHOC-2-like LRR" evidence="7">
    <location>
        <begin position="573"/>
        <end position="897"/>
    </location>
</feature>
<reference evidence="8 9" key="1">
    <citation type="journal article" date="2013" name="Nat. Genet.">
        <title>The high-quality draft genome of peach (Prunus persica) identifies unique patterns of genetic diversity, domestication and genome evolution.</title>
        <authorList>
            <consortium name="International Peach Genome Initiative"/>
            <person name="Verde I."/>
            <person name="Abbott A.G."/>
            <person name="Scalabrin S."/>
            <person name="Jung S."/>
            <person name="Shu S."/>
            <person name="Marroni F."/>
            <person name="Zhebentyayeva T."/>
            <person name="Dettori M.T."/>
            <person name="Grimwood J."/>
            <person name="Cattonaro F."/>
            <person name="Zuccolo A."/>
            <person name="Rossini L."/>
            <person name="Jenkins J."/>
            <person name="Vendramin E."/>
            <person name="Meisel L.A."/>
            <person name="Decroocq V."/>
            <person name="Sosinski B."/>
            <person name="Prochnik S."/>
            <person name="Mitros T."/>
            <person name="Policriti A."/>
            <person name="Cipriani G."/>
            <person name="Dondini L."/>
            <person name="Ficklin S."/>
            <person name="Goodstein D.M."/>
            <person name="Xuan P."/>
            <person name="Del Fabbro C."/>
            <person name="Aramini V."/>
            <person name="Copetti D."/>
            <person name="Gonzalez S."/>
            <person name="Horner D.S."/>
            <person name="Falchi R."/>
            <person name="Lucas S."/>
            <person name="Mica E."/>
            <person name="Maldonado J."/>
            <person name="Lazzari B."/>
            <person name="Bielenberg D."/>
            <person name="Pirona R."/>
            <person name="Miculan M."/>
            <person name="Barakat A."/>
            <person name="Testolin R."/>
            <person name="Stella A."/>
            <person name="Tartarini S."/>
            <person name="Tonutti P."/>
            <person name="Arus P."/>
            <person name="Orellana A."/>
            <person name="Wells C."/>
            <person name="Main D."/>
            <person name="Vizzotto G."/>
            <person name="Silva H."/>
            <person name="Salamini F."/>
            <person name="Schmutz J."/>
            <person name="Morgante M."/>
            <person name="Rokhsar D.S."/>
        </authorList>
    </citation>
    <scope>NUCLEOTIDE SEQUENCE [LARGE SCALE GENOMIC DNA]</scope>
    <source>
        <strain evidence="9">cv. Nemared</strain>
    </source>
</reference>
<dbReference type="OMA" id="CCASDNP"/>
<organism evidence="8 9">
    <name type="scientific">Prunus persica</name>
    <name type="common">Peach</name>
    <name type="synonym">Amygdalus persica</name>
    <dbReference type="NCBI Taxonomy" id="3760"/>
    <lineage>
        <taxon>Eukaryota</taxon>
        <taxon>Viridiplantae</taxon>
        <taxon>Streptophyta</taxon>
        <taxon>Embryophyta</taxon>
        <taxon>Tracheophyta</taxon>
        <taxon>Spermatophyta</taxon>
        <taxon>Magnoliopsida</taxon>
        <taxon>eudicotyledons</taxon>
        <taxon>Gunneridae</taxon>
        <taxon>Pentapetalae</taxon>
        <taxon>rosids</taxon>
        <taxon>fabids</taxon>
        <taxon>Rosales</taxon>
        <taxon>Rosaceae</taxon>
        <taxon>Amygdaloideae</taxon>
        <taxon>Amygdaleae</taxon>
        <taxon>Prunus</taxon>
    </lineage>
</organism>
<dbReference type="InterPro" id="IPR041118">
    <property type="entry name" value="Rx_N"/>
</dbReference>
<dbReference type="InterPro" id="IPR044974">
    <property type="entry name" value="Disease_R_plants"/>
</dbReference>
<keyword evidence="9" id="KW-1185">Reference proteome</keyword>
<dbReference type="Pfam" id="PF18052">
    <property type="entry name" value="Rx_N"/>
    <property type="match status" value="1"/>
</dbReference>
<dbReference type="InterPro" id="IPR036388">
    <property type="entry name" value="WH-like_DNA-bd_sf"/>
</dbReference>
<dbReference type="GO" id="GO:0051707">
    <property type="term" value="P:response to other organism"/>
    <property type="evidence" value="ECO:0007669"/>
    <property type="project" value="UniProtKB-ARBA"/>
</dbReference>
<dbReference type="Pfam" id="PF23598">
    <property type="entry name" value="LRR_14"/>
    <property type="match status" value="1"/>
</dbReference>
<dbReference type="Proteomes" id="UP000006882">
    <property type="component" value="Chromosome G1"/>
</dbReference>
<proteinExistence type="predicted"/>
<dbReference type="Gene3D" id="3.80.10.10">
    <property type="entry name" value="Ribonuclease Inhibitor"/>
    <property type="match status" value="1"/>
</dbReference>
<sequence length="931" mass="106838">MAEAVVSFVLQNVRVFTTQEAKFLSGVSHQVEGAQTELLVMKGFQKNLDARRGEDPTVQLWVAQIRDAAYDLEDVIETYGLKVVSKKKRGVKNVLKRFACIFKEGVDLHRIGKEIENITAKISKLRSSLEKYNIKEIIRDRDSSDGESSSQLHQRLRQSYSHAVECDVVGLESNVEELVMHLVKDENRHRVVSIWGMGGLGKTTLARKVYHDKKVRQHFHSFAWFCVSQRYQVRNVWEGILIELISATKEQRQEVKDMRDDEIATKLFRVLQEMKCLVILDDIWRIETWNLLKAAFPNVETESTILLTTRNQAVATLPNRNAFLHKLQPLNENESWNLLEKKAISERADIDLGMFTKKRELGMKMLRHCKGLPLAIIVLAGVLARKNTIREWERVYENVHEYISRGIGHEEEYEGVSQVLALSYDDLPYYLKPCFLYLGHYLEDSEFLVSKLTKLWVAEGLISLRKQRHGLGETMEDIARDCLSELVERCLVQVGTSGSSGTIKGCQIHDLVRDMCLLKAKEESFLQINNSLQENTSSVVAEASQLGKIRRLAIYLDEKTDRLVSSRDETNGHVRSLLYFLPGGCQKDFKVLRVLKVEGLYNVEVELPNEIGNMVHLRFLSVKDSKIKKFPPSLGNLVCLQTLDYRVHFVIRHMLIPNVIMKMKQLRHLYLPLDYRAKSNLELSTLGHLQTLYSLAIEYCDLKDVGRLTNLRKLRLILSSSLQNLEEILKSTGSTLNRIRTLFVDNKFHYRGAKQAVQIVSSCRGIYKLALVGPIAELPKELPNYPNLTKLELCSCGLKEDQMGILEKLPNVTILKLIEIAFLGNTKILVFSKGGFPSLEFLDVFIMGGITEWRVEEGAMPRLCRLEIEYCWGLRTLPDGLRYLTNLRELTVRGMRRELHRRIEEDGDDFYKIQHVPSLVIGEPWDPAPMQ</sequence>
<dbReference type="Gene3D" id="1.10.10.10">
    <property type="entry name" value="Winged helix-like DNA-binding domain superfamily/Winged helix DNA-binding domain"/>
    <property type="match status" value="1"/>
</dbReference>
<accession>M5XQS8</accession>
<protein>
    <recommendedName>
        <fullName evidence="10">AAA+ ATPase domain-containing protein</fullName>
    </recommendedName>
</protein>
<evidence type="ECO:0000259" key="6">
    <source>
        <dbReference type="Pfam" id="PF23559"/>
    </source>
</evidence>
<dbReference type="InterPro" id="IPR002182">
    <property type="entry name" value="NB-ARC"/>
</dbReference>
<dbReference type="SUPFAM" id="SSF52540">
    <property type="entry name" value="P-loop containing nucleoside triphosphate hydrolases"/>
    <property type="match status" value="1"/>
</dbReference>
<dbReference type="HOGENOM" id="CLU_000837_25_4_1"/>
<dbReference type="InterPro" id="IPR042197">
    <property type="entry name" value="Apaf_helical"/>
</dbReference>
<feature type="domain" description="NB-ARC" evidence="4">
    <location>
        <begin position="172"/>
        <end position="347"/>
    </location>
</feature>
<evidence type="ECO:0008006" key="10">
    <source>
        <dbReference type="Google" id="ProtNLM"/>
    </source>
</evidence>
<evidence type="ECO:0000256" key="1">
    <source>
        <dbReference type="ARBA" id="ARBA00022737"/>
    </source>
</evidence>
<dbReference type="FunFam" id="3.40.50.300:FF:001091">
    <property type="entry name" value="Probable disease resistance protein At1g61300"/>
    <property type="match status" value="1"/>
</dbReference>
<dbReference type="GO" id="GO:0006952">
    <property type="term" value="P:defense response"/>
    <property type="evidence" value="ECO:0007669"/>
    <property type="project" value="UniProtKB-KW"/>
</dbReference>
<dbReference type="PRINTS" id="PR00364">
    <property type="entry name" value="DISEASERSIST"/>
</dbReference>
<dbReference type="AlphaFoldDB" id="M5XQS8"/>
<evidence type="ECO:0000259" key="7">
    <source>
        <dbReference type="Pfam" id="PF23598"/>
    </source>
</evidence>
<evidence type="ECO:0000256" key="3">
    <source>
        <dbReference type="ARBA" id="ARBA00022821"/>
    </source>
</evidence>
<evidence type="ECO:0000259" key="4">
    <source>
        <dbReference type="Pfam" id="PF00931"/>
    </source>
</evidence>
<keyword evidence="1" id="KW-0677">Repeat</keyword>
<name>M5XQS8_PRUPE</name>
<keyword evidence="3" id="KW-0611">Plant defense</keyword>
<dbReference type="FunFam" id="1.10.10.10:FF:000322">
    <property type="entry name" value="Probable disease resistance protein At1g63360"/>
    <property type="match status" value="1"/>
</dbReference>
<dbReference type="Pfam" id="PF00931">
    <property type="entry name" value="NB-ARC"/>
    <property type="match status" value="1"/>
</dbReference>
<gene>
    <name evidence="8" type="ORF">PRUPE_1G047900</name>
</gene>
<dbReference type="CDD" id="cd14798">
    <property type="entry name" value="RX-CC_like"/>
    <property type="match status" value="1"/>
</dbReference>
<dbReference type="Gene3D" id="1.10.8.430">
    <property type="entry name" value="Helical domain of apoptotic protease-activating factors"/>
    <property type="match status" value="1"/>
</dbReference>
<keyword evidence="2" id="KW-0547">Nucleotide-binding</keyword>
<dbReference type="SUPFAM" id="SSF52058">
    <property type="entry name" value="L domain-like"/>
    <property type="match status" value="1"/>
</dbReference>
<dbReference type="InterPro" id="IPR027417">
    <property type="entry name" value="P-loop_NTPase"/>
</dbReference>
<dbReference type="InterPro" id="IPR038005">
    <property type="entry name" value="RX-like_CC"/>
</dbReference>
<dbReference type="EMBL" id="CM007651">
    <property type="protein sequence ID" value="ONI26819.1"/>
    <property type="molecule type" value="Genomic_DNA"/>
</dbReference>
<dbReference type="InterPro" id="IPR058922">
    <property type="entry name" value="WHD_DRP"/>
</dbReference>
<dbReference type="InterPro" id="IPR032675">
    <property type="entry name" value="LRR_dom_sf"/>
</dbReference>
<dbReference type="PANTHER" id="PTHR23155">
    <property type="entry name" value="DISEASE RESISTANCE PROTEIN RP"/>
    <property type="match status" value="1"/>
</dbReference>
<feature type="domain" description="Disease resistance N-terminal" evidence="5">
    <location>
        <begin position="5"/>
        <end position="90"/>
    </location>
</feature>
<dbReference type="eggNOG" id="KOG4658">
    <property type="taxonomic scope" value="Eukaryota"/>
</dbReference>
<evidence type="ECO:0000259" key="5">
    <source>
        <dbReference type="Pfam" id="PF18052"/>
    </source>
</evidence>
<dbReference type="Pfam" id="PF23559">
    <property type="entry name" value="WHD_DRP"/>
    <property type="match status" value="1"/>
</dbReference>
<dbReference type="PANTHER" id="PTHR23155:SF1185">
    <property type="entry name" value="DISEASE RESISTANCE RPP8-LIKE PROTEIN 3-RELATED"/>
    <property type="match status" value="1"/>
</dbReference>
<feature type="domain" description="Disease resistance protein winged helix" evidence="6">
    <location>
        <begin position="443"/>
        <end position="515"/>
    </location>
</feature>
<dbReference type="Gene3D" id="1.20.5.4130">
    <property type="match status" value="1"/>
</dbReference>
<dbReference type="GO" id="GO:0043531">
    <property type="term" value="F:ADP binding"/>
    <property type="evidence" value="ECO:0007669"/>
    <property type="project" value="InterPro"/>
</dbReference>
<dbReference type="InterPro" id="IPR055414">
    <property type="entry name" value="LRR_R13L4/SHOC2-like"/>
</dbReference>
<dbReference type="Gramene" id="ONI26819">
    <property type="protein sequence ID" value="ONI26819"/>
    <property type="gene ID" value="PRUPE_1G047900"/>
</dbReference>